<accession>A0A261SEN6</accession>
<dbReference type="OrthoDB" id="8648979at2"/>
<proteinExistence type="predicted"/>
<dbReference type="InterPro" id="IPR021519">
    <property type="entry name" value="DUF3182"/>
</dbReference>
<protein>
    <submittedName>
        <fullName evidence="1">Biotin carboxylase</fullName>
    </submittedName>
</protein>
<dbReference type="Proteomes" id="UP000217005">
    <property type="component" value="Unassembled WGS sequence"/>
</dbReference>
<dbReference type="AlphaFoldDB" id="A0A261SEN6"/>
<name>A0A261SEN6_9BORD</name>
<dbReference type="Pfam" id="PF11379">
    <property type="entry name" value="DUF3182"/>
    <property type="match status" value="1"/>
</dbReference>
<reference evidence="1 2" key="1">
    <citation type="submission" date="2017-05" db="EMBL/GenBank/DDBJ databases">
        <title>Complete and WGS of Bordetella genogroups.</title>
        <authorList>
            <person name="Spilker T."/>
            <person name="LiPuma J."/>
        </authorList>
    </citation>
    <scope>NUCLEOTIDE SEQUENCE [LARGE SCALE GENOMIC DNA]</scope>
    <source>
        <strain evidence="1 2">AU17610</strain>
    </source>
</reference>
<comment type="caution">
    <text evidence="1">The sequence shown here is derived from an EMBL/GenBank/DDBJ whole genome shotgun (WGS) entry which is preliminary data.</text>
</comment>
<dbReference type="RefSeq" id="WP_094826080.1">
    <property type="nucleotide sequence ID" value="NZ_NEVL01000003.1"/>
</dbReference>
<gene>
    <name evidence="1" type="ORF">CEG14_09200</name>
</gene>
<evidence type="ECO:0000313" key="1">
    <source>
        <dbReference type="EMBL" id="OZI35270.1"/>
    </source>
</evidence>
<evidence type="ECO:0000313" key="2">
    <source>
        <dbReference type="Proteomes" id="UP000217005"/>
    </source>
</evidence>
<sequence length="387" mass="41543">MTAPETPPAYQPAARRGVVAPYPRAQAPSEHELASQDLLARRIAALLNLDVALAYRPGLRPRYGSVYFVPARTIVGRARASTLGIDDETDLYGGVVPHAFVATKSISHPLLNARARAPSTWSRRLGTLIEPVTLAGYTAFSLTDAQRAGVALLQRGPIRVKQVEANAGRGQEVVRSAAELEAALARLQDATVRRLGLVLEENLAEVETYSVGTLRIGTLEAAYVGTQSLTDDNQGEQVYGGSTLRVVRGGWDALLAHTEDARERQAVQQSREYDAAVQECYPELLASRRNYDVAIGQDAHGQTRAGVLEQSWRAGGASLAEIAALEAFADDAALDCVSAFTRERYGQPQITPPGRHLVFHAYDSTVGFISKSGGLQAPAQEPAHGAQ</sequence>
<organism evidence="1 2">
    <name type="scientific">Bordetella genomosp. 1</name>
    <dbReference type="NCBI Taxonomy" id="1395607"/>
    <lineage>
        <taxon>Bacteria</taxon>
        <taxon>Pseudomonadati</taxon>
        <taxon>Pseudomonadota</taxon>
        <taxon>Betaproteobacteria</taxon>
        <taxon>Burkholderiales</taxon>
        <taxon>Alcaligenaceae</taxon>
        <taxon>Bordetella</taxon>
    </lineage>
</organism>
<dbReference type="SUPFAM" id="SSF56059">
    <property type="entry name" value="Glutathione synthetase ATP-binding domain-like"/>
    <property type="match status" value="1"/>
</dbReference>
<dbReference type="EMBL" id="NEVL01000003">
    <property type="protein sequence ID" value="OZI35270.1"/>
    <property type="molecule type" value="Genomic_DNA"/>
</dbReference>